<feature type="compositionally biased region" description="Basic and acidic residues" evidence="11">
    <location>
        <begin position="813"/>
        <end position="823"/>
    </location>
</feature>
<dbReference type="PROSITE" id="PS50178">
    <property type="entry name" value="ZF_FYVE"/>
    <property type="match status" value="1"/>
</dbReference>
<evidence type="ECO:0000313" key="16">
    <source>
        <dbReference type="Proteomes" id="UP000002605"/>
    </source>
</evidence>
<evidence type="ECO:0000313" key="15">
    <source>
        <dbReference type="EMBL" id="CAX44330.1"/>
    </source>
</evidence>
<feature type="compositionally biased region" description="Basic and acidic residues" evidence="11">
    <location>
        <begin position="834"/>
        <end position="857"/>
    </location>
</feature>
<feature type="compositionally biased region" description="Polar residues" evidence="11">
    <location>
        <begin position="443"/>
        <end position="456"/>
    </location>
</feature>
<comment type="subcellular location">
    <subcellularLocation>
        <location evidence="1">Endosome membrane</location>
        <topology evidence="1">Peripheral membrane protein</topology>
        <orientation evidence="1">Cytoplasmic side</orientation>
    </subcellularLocation>
</comment>
<dbReference type="InterPro" id="IPR002014">
    <property type="entry name" value="VHS_dom"/>
</dbReference>
<dbReference type="GO" id="GO:0043328">
    <property type="term" value="P:protein transport to vacuole involved in ubiquitin-dependent protein catabolic process via the multivesicular body sorting pathway"/>
    <property type="evidence" value="ECO:0007669"/>
    <property type="project" value="TreeGrafter"/>
</dbReference>
<dbReference type="HOGENOM" id="CLU_011862_2_0_1"/>
<feature type="region of interest" description="Disordered" evidence="11">
    <location>
        <begin position="743"/>
        <end position="865"/>
    </location>
</feature>
<evidence type="ECO:0000256" key="10">
    <source>
        <dbReference type="PROSITE-ProRule" id="PRU00091"/>
    </source>
</evidence>
<dbReference type="SMART" id="SM00064">
    <property type="entry name" value="FYVE"/>
    <property type="match status" value="1"/>
</dbReference>
<dbReference type="AlphaFoldDB" id="B9W6M5"/>
<keyword evidence="8" id="KW-0862">Zinc</keyword>
<dbReference type="PANTHER" id="PTHR47794">
    <property type="entry name" value="VACUOLAR PROTEIN SORTING-ASSOCIATED PROTEIN 27"/>
    <property type="match status" value="1"/>
</dbReference>
<dbReference type="InterPro" id="IPR017455">
    <property type="entry name" value="Znf_FYVE-rel"/>
</dbReference>
<dbReference type="PROSITE" id="PS50179">
    <property type="entry name" value="VHS"/>
    <property type="match status" value="1"/>
</dbReference>
<evidence type="ECO:0000256" key="3">
    <source>
        <dbReference type="ARBA" id="ARBA00017753"/>
    </source>
</evidence>
<evidence type="ECO:0000256" key="11">
    <source>
        <dbReference type="SAM" id="MobiDB-lite"/>
    </source>
</evidence>
<dbReference type="Pfam" id="PF00790">
    <property type="entry name" value="VHS"/>
    <property type="match status" value="1"/>
</dbReference>
<dbReference type="VEuPathDB" id="FungiDB:CD36_00670"/>
<dbReference type="Proteomes" id="UP000002605">
    <property type="component" value="Chromosome 1"/>
</dbReference>
<evidence type="ECO:0000256" key="2">
    <source>
        <dbReference type="ARBA" id="ARBA00008597"/>
    </source>
</evidence>
<evidence type="ECO:0000256" key="7">
    <source>
        <dbReference type="ARBA" id="ARBA00022771"/>
    </source>
</evidence>
<feature type="compositionally biased region" description="Polar residues" evidence="11">
    <location>
        <begin position="720"/>
        <end position="729"/>
    </location>
</feature>
<protein>
    <recommendedName>
        <fullName evidence="3">Vacuolar protein sorting-associated protein 27</fullName>
    </recommendedName>
</protein>
<feature type="compositionally biased region" description="Acidic residues" evidence="11">
    <location>
        <begin position="675"/>
        <end position="688"/>
    </location>
</feature>
<dbReference type="PROSITE" id="PS50330">
    <property type="entry name" value="UIM"/>
    <property type="match status" value="2"/>
</dbReference>
<evidence type="ECO:0000256" key="9">
    <source>
        <dbReference type="ARBA" id="ARBA00023136"/>
    </source>
</evidence>
<reference evidence="15 16" key="1">
    <citation type="journal article" date="2009" name="Genome Res.">
        <title>Comparative genomics of the fungal pathogens Candida dubliniensis and Candida albicans.</title>
        <authorList>
            <person name="Jackson A.P."/>
            <person name="Gamble J.A."/>
            <person name="Yeomans T."/>
            <person name="Moran G.P."/>
            <person name="Saunders D."/>
            <person name="Harris D."/>
            <person name="Aslett M."/>
            <person name="Barrell J.F."/>
            <person name="Butler G."/>
            <person name="Citiulo F."/>
            <person name="Coleman D.C."/>
            <person name="de Groot P.W.J."/>
            <person name="Goodwin T.J."/>
            <person name="Quail M.A."/>
            <person name="McQuillan J."/>
            <person name="Munro C.A."/>
            <person name="Pain A."/>
            <person name="Poulter R.T."/>
            <person name="Rajandream M.A."/>
            <person name="Renauld H."/>
            <person name="Spiering M.J."/>
            <person name="Tivey A."/>
            <person name="Gow N.A.R."/>
            <person name="Barrell B."/>
            <person name="Sullivan D.J."/>
            <person name="Berriman M."/>
        </authorList>
    </citation>
    <scope>NUCLEOTIDE SEQUENCE [LARGE SCALE GENOMIC DNA]</scope>
    <source>
        <strain evidence="16">CD36 / ATCC MYA-646 / CBS 7987 / NCPF 3949 / NRRL Y-17841</strain>
    </source>
</reference>
<feature type="compositionally biased region" description="Low complexity" evidence="11">
    <location>
        <begin position="384"/>
        <end position="402"/>
    </location>
</feature>
<feature type="compositionally biased region" description="Acidic residues" evidence="11">
    <location>
        <begin position="353"/>
        <end position="363"/>
    </location>
</feature>
<evidence type="ECO:0000259" key="12">
    <source>
        <dbReference type="PROSITE" id="PS50178"/>
    </source>
</evidence>
<comment type="similarity">
    <text evidence="2">Belongs to the VPS27 family.</text>
</comment>
<feature type="region of interest" description="Disordered" evidence="11">
    <location>
        <begin position="591"/>
        <end position="729"/>
    </location>
</feature>
<dbReference type="GO" id="GO:0006623">
    <property type="term" value="P:protein targeting to vacuole"/>
    <property type="evidence" value="ECO:0007669"/>
    <property type="project" value="TreeGrafter"/>
</dbReference>
<dbReference type="SUPFAM" id="SSF48464">
    <property type="entry name" value="ENTH/VHS domain"/>
    <property type="match status" value="1"/>
</dbReference>
<dbReference type="GeneID" id="8044278"/>
<evidence type="ECO:0000256" key="6">
    <source>
        <dbReference type="ARBA" id="ARBA00022753"/>
    </source>
</evidence>
<keyword evidence="9" id="KW-0472">Membrane</keyword>
<dbReference type="InterPro" id="IPR013083">
    <property type="entry name" value="Znf_RING/FYVE/PHD"/>
</dbReference>
<feature type="domain" description="FYVE-type" evidence="12">
    <location>
        <begin position="220"/>
        <end position="280"/>
    </location>
</feature>
<keyword evidence="16" id="KW-1185">Reference proteome</keyword>
<dbReference type="Pfam" id="PF02809">
    <property type="entry name" value="UIM"/>
    <property type="match status" value="2"/>
</dbReference>
<dbReference type="Pfam" id="PF01363">
    <property type="entry name" value="FYVE"/>
    <property type="match status" value="1"/>
</dbReference>
<evidence type="ECO:0000256" key="8">
    <source>
        <dbReference type="ARBA" id="ARBA00022833"/>
    </source>
</evidence>
<sequence>MSWFGRATSDTPVATISQIELDNKIIEATSESIPNGEIDLSIAFEITDLIRSKKISTKTAMRSLKKRLNLIYLNPNLLLSSLKLIDLCIKNCGFAFLIEISSKEFMDYLIDFIFKIHYNTKELTYDSHRSDGGGNGNGGGDVGDVGNKIKIGQTILSYLQNWKIIFENQQQLQYVEKKYQELKNQGFEFPNKHTNYNDYDDQIIQLNSKFIVDSEVPPDWVDNEECMICYSPFSMLNRKHHCRACGGVFCQNHSSNNIPLVNLGIMEPVRVCDNCFVKYDKSKNHLRNENNLSRSIQNDTYGSRRSRNDQVNVVVDDEEEQIRKAIELSLKESSGTESRLPPPVENTEPETISNDDDDDEDEDAQMKAAIAASLKEYETEKSRYSQYQQPQSTNQPTQPTQPESDLYNISFPTFSSSSNYPQPQFTAPLPPPQNQQQQQQQQISSTGQSVQPQDLSQTEEEQINLFITLMNNIKNDSRKQKDIMYDSNLNELYGKVIKFRPKLNKSLRNSIEKYETFLEMNNKISTITRLYDQFLEQKLNMAYGNHHINTLPLQQQTENQFTGGQQQQQQQLHLPAQGTGYLRYGSDINVPQQQQQAVSPISPNEFYNNLPQHTGFQNYPSYQQNQGPQIDNSYLSQQPSGASTKQQQQQQQQQKQQQQKPPTQTYPTQLQPSEPDFEDDRDENENENESVNTPRFKVSTSSGGTRPVYPTNDFIPDPYNNKSTTSATITTNGEDNYVAVSLPHYPPPEDLNNELPPQQHYVRRASSSLPANAYEDASLKYPTLENVEYDYNKKKKREEEEEEENQNKNQRQQSDKAKIKENDFPDISKVSQFNRHEEGEERKRSSSSENSNKKYVVEPEPLIEL</sequence>
<dbReference type="Gene3D" id="1.20.5.1940">
    <property type="match status" value="1"/>
</dbReference>
<dbReference type="InterPro" id="IPR049425">
    <property type="entry name" value="Vps27_GAT-like"/>
</dbReference>
<dbReference type="KEGG" id="cdu:CD36_00670"/>
<dbReference type="InterPro" id="IPR000306">
    <property type="entry name" value="Znf_FYVE"/>
</dbReference>
<evidence type="ECO:0000259" key="13">
    <source>
        <dbReference type="PROSITE" id="PS50179"/>
    </source>
</evidence>
<accession>B9W6M5</accession>
<name>B9W6M5_CANDC</name>
<dbReference type="Gene3D" id="1.25.40.90">
    <property type="match status" value="1"/>
</dbReference>
<feature type="compositionally biased region" description="Polar residues" evidence="11">
    <location>
        <begin position="410"/>
        <end position="420"/>
    </location>
</feature>
<feature type="region of interest" description="Disordered" evidence="11">
    <location>
        <begin position="377"/>
        <end position="457"/>
    </location>
</feature>
<dbReference type="RefSeq" id="XP_002416746.1">
    <property type="nucleotide sequence ID" value="XM_002416701.1"/>
</dbReference>
<dbReference type="CGD" id="CAL0000168619">
    <property type="gene designation" value="Cd36_00670"/>
</dbReference>
<dbReference type="Gene3D" id="3.30.40.10">
    <property type="entry name" value="Zinc/RING finger domain, C3HC4 (zinc finger)"/>
    <property type="match status" value="1"/>
</dbReference>
<dbReference type="PANTHER" id="PTHR47794:SF1">
    <property type="entry name" value="VACUOLAR PROTEIN SORTING-ASSOCIATED PROTEIN 27"/>
    <property type="match status" value="1"/>
</dbReference>
<dbReference type="Pfam" id="PF21356">
    <property type="entry name" value="Vps27_GAT-like"/>
    <property type="match status" value="1"/>
</dbReference>
<evidence type="ECO:0000256" key="1">
    <source>
        <dbReference type="ARBA" id="ARBA00004125"/>
    </source>
</evidence>
<dbReference type="GO" id="GO:0043130">
    <property type="term" value="F:ubiquitin binding"/>
    <property type="evidence" value="ECO:0007669"/>
    <property type="project" value="InterPro"/>
</dbReference>
<dbReference type="InterPro" id="IPR011011">
    <property type="entry name" value="Znf_FYVE_PHD"/>
</dbReference>
<dbReference type="EMBL" id="FM992688">
    <property type="protein sequence ID" value="CAX44330.1"/>
    <property type="molecule type" value="Genomic_DNA"/>
</dbReference>
<keyword evidence="7 10" id="KW-0863">Zinc-finger</keyword>
<dbReference type="GO" id="GO:0010008">
    <property type="term" value="C:endosome membrane"/>
    <property type="evidence" value="ECO:0007669"/>
    <property type="project" value="UniProtKB-SubCell"/>
</dbReference>
<evidence type="ECO:0000256" key="5">
    <source>
        <dbReference type="ARBA" id="ARBA00022737"/>
    </source>
</evidence>
<evidence type="ECO:0000256" key="4">
    <source>
        <dbReference type="ARBA" id="ARBA00022723"/>
    </source>
</evidence>
<dbReference type="SUPFAM" id="SSF57903">
    <property type="entry name" value="FYVE/PHD zinc finger"/>
    <property type="match status" value="1"/>
</dbReference>
<feature type="compositionally biased region" description="Polar residues" evidence="11">
    <location>
        <begin position="591"/>
        <end position="643"/>
    </location>
</feature>
<feature type="compositionally biased region" description="Low complexity" evidence="11">
    <location>
        <begin position="644"/>
        <end position="674"/>
    </location>
</feature>
<keyword evidence="5" id="KW-0677">Repeat</keyword>
<evidence type="ECO:0000313" key="14">
    <source>
        <dbReference type="CGD" id="CAL0000168619"/>
    </source>
</evidence>
<keyword evidence="4" id="KW-0479">Metal-binding</keyword>
<dbReference type="eggNOG" id="KOG1818">
    <property type="taxonomic scope" value="Eukaryota"/>
</dbReference>
<dbReference type="InterPro" id="IPR003903">
    <property type="entry name" value="UIM_dom"/>
</dbReference>
<gene>
    <name evidence="14" type="ordered locus">Cd36_00670</name>
    <name evidence="15" type="ORF">CD36_00670</name>
</gene>
<feature type="domain" description="VHS" evidence="13">
    <location>
        <begin position="30"/>
        <end position="190"/>
    </location>
</feature>
<organism evidence="15 16">
    <name type="scientific">Candida dubliniensis (strain CD36 / ATCC MYA-646 / CBS 7987 / NCPF 3949 / NRRL Y-17841)</name>
    <name type="common">Yeast</name>
    <dbReference type="NCBI Taxonomy" id="573826"/>
    <lineage>
        <taxon>Eukaryota</taxon>
        <taxon>Fungi</taxon>
        <taxon>Dikarya</taxon>
        <taxon>Ascomycota</taxon>
        <taxon>Saccharomycotina</taxon>
        <taxon>Pichiomycetes</taxon>
        <taxon>Debaryomycetaceae</taxon>
        <taxon>Candida/Lodderomyces clade</taxon>
        <taxon>Candida</taxon>
    </lineage>
</organism>
<dbReference type="CDD" id="cd21385">
    <property type="entry name" value="GAT_Vps27"/>
    <property type="match status" value="1"/>
</dbReference>
<feature type="region of interest" description="Disordered" evidence="11">
    <location>
        <begin position="327"/>
        <end position="363"/>
    </location>
</feature>
<dbReference type="GO" id="GO:0033565">
    <property type="term" value="C:ESCRT-0 complex"/>
    <property type="evidence" value="ECO:0007669"/>
    <property type="project" value="TreeGrafter"/>
</dbReference>
<dbReference type="Gene3D" id="6.10.140.100">
    <property type="match status" value="1"/>
</dbReference>
<dbReference type="GO" id="GO:0032266">
    <property type="term" value="F:phosphatidylinositol-3-phosphate binding"/>
    <property type="evidence" value="ECO:0007669"/>
    <property type="project" value="UniProtKB-ARBA"/>
</dbReference>
<proteinExistence type="inferred from homology"/>
<dbReference type="OrthoDB" id="957735at2759"/>
<keyword evidence="6" id="KW-0967">Endosome</keyword>
<dbReference type="SMART" id="SM00288">
    <property type="entry name" value="VHS"/>
    <property type="match status" value="1"/>
</dbReference>
<dbReference type="InterPro" id="IPR008942">
    <property type="entry name" value="ENTH_VHS"/>
</dbReference>
<dbReference type="GO" id="GO:0008270">
    <property type="term" value="F:zinc ion binding"/>
    <property type="evidence" value="ECO:0007669"/>
    <property type="project" value="UniProtKB-KW"/>
</dbReference>
<dbReference type="SMART" id="SM00726">
    <property type="entry name" value="UIM"/>
    <property type="match status" value="2"/>
</dbReference>